<protein>
    <submittedName>
        <fullName evidence="2">Carboxylic ester hydrolase</fullName>
    </submittedName>
</protein>
<proteinExistence type="predicted"/>
<evidence type="ECO:0000313" key="1">
    <source>
        <dbReference type="Proteomes" id="UP000887580"/>
    </source>
</evidence>
<sequence length="464" mass="53262">MGNKQISFWGFLWTPKKIFASPPINDLRLEKPQPPKAWNSIFEAKKFGSRCSPHNAEIVQWFGEHSEDCLYLNIFAPEISDIETYPIAVWIHGGGFCFGDTEIYGYKQLAENFVSRGIIVVTIQYRLGPFGFFSLGDHNLPGNLGLWDQRQALLFLHKVLPSFGGDKDRITVWGHSAGGTSTSLLSASPHTRDLFKQSFQMSGSAFVEWGNSKRVIGVSQQLSEYLGCPKTSCSKTIKECLKSKTTQEILEASDRLGLSRNDLNFDWYHPVADVEWFGKDYLHELQDSPKKPTLIGVTSAESLLCSAYLLSDIQFTIPTIRDGLEKSKLDWPTYIYLFDWTNPELVEEYGFYGGANHGLELAYLHGAFIFKYFNFTPIDHNLREAYVEGVANFFKYGKPSNQNQDWPKMTSDETFKYFLLGETPKIADNFFNERLKFWEEFSEKYHFDLIRGEYRHSKKVKDEL</sequence>
<dbReference type="Proteomes" id="UP000887580">
    <property type="component" value="Unplaced"/>
</dbReference>
<organism evidence="1 2">
    <name type="scientific">Panagrolaimus sp. PS1159</name>
    <dbReference type="NCBI Taxonomy" id="55785"/>
    <lineage>
        <taxon>Eukaryota</taxon>
        <taxon>Metazoa</taxon>
        <taxon>Ecdysozoa</taxon>
        <taxon>Nematoda</taxon>
        <taxon>Chromadorea</taxon>
        <taxon>Rhabditida</taxon>
        <taxon>Tylenchina</taxon>
        <taxon>Panagrolaimomorpha</taxon>
        <taxon>Panagrolaimoidea</taxon>
        <taxon>Panagrolaimidae</taxon>
        <taxon>Panagrolaimus</taxon>
    </lineage>
</organism>
<name>A0AC35G1U8_9BILA</name>
<dbReference type="WBParaSite" id="PS1159_v2.g23086.t1">
    <property type="protein sequence ID" value="PS1159_v2.g23086.t1"/>
    <property type="gene ID" value="PS1159_v2.g23086"/>
</dbReference>
<reference evidence="2" key="1">
    <citation type="submission" date="2022-11" db="UniProtKB">
        <authorList>
            <consortium name="WormBaseParasite"/>
        </authorList>
    </citation>
    <scope>IDENTIFICATION</scope>
</reference>
<evidence type="ECO:0000313" key="2">
    <source>
        <dbReference type="WBParaSite" id="PS1159_v2.g23086.t1"/>
    </source>
</evidence>
<accession>A0AC35G1U8</accession>